<evidence type="ECO:0000313" key="1">
    <source>
        <dbReference type="EMBL" id="PSJ05228.1"/>
    </source>
</evidence>
<accession>A0A2P7MVJ0</accession>
<reference evidence="1 2" key="1">
    <citation type="journal article" date="2018" name="Environ. Microbiol.">
        <title>Ecological and genomic features of two widespread freshwater picocyanobacteria.</title>
        <authorList>
            <person name="Cabello-Yeves P.J."/>
            <person name="Picazo A."/>
            <person name="Camacho A."/>
            <person name="Callieri C."/>
            <person name="Rosselli R."/>
            <person name="Roda-Garcia J.J."/>
            <person name="Coutinho F.H."/>
            <person name="Rodriguez-Valera F."/>
        </authorList>
    </citation>
    <scope>NUCLEOTIDE SEQUENCE [LARGE SCALE GENOMIC DNA]</scope>
    <source>
        <strain evidence="1 2">Tous</strain>
    </source>
</reference>
<comment type="caution">
    <text evidence="1">The sequence shown here is derived from an EMBL/GenBank/DDBJ whole genome shotgun (WGS) entry which is preliminary data.</text>
</comment>
<evidence type="ECO:0000313" key="2">
    <source>
        <dbReference type="Proteomes" id="UP000243002"/>
    </source>
</evidence>
<dbReference type="RefSeq" id="WP_106502853.1">
    <property type="nucleotide sequence ID" value="NZ_PXXO01000007.1"/>
</dbReference>
<sequence>MIKQIIVGKCSSAMQDDFKKAGKTPPAGMVDETCGCIADGYSKGQSLDQAKATCVKQSTAKYNP</sequence>
<gene>
    <name evidence="1" type="ORF">C7K55_07825</name>
</gene>
<dbReference type="EMBL" id="PXXO01000007">
    <property type="protein sequence ID" value="PSJ05228.1"/>
    <property type="molecule type" value="Genomic_DNA"/>
</dbReference>
<dbReference type="Proteomes" id="UP000243002">
    <property type="component" value="Unassembled WGS sequence"/>
</dbReference>
<proteinExistence type="predicted"/>
<dbReference type="OrthoDB" id="565313at2"/>
<dbReference type="AlphaFoldDB" id="A0A2P7MVJ0"/>
<organism evidence="1 2">
    <name type="scientific">Cyanobium usitatum str. Tous</name>
    <dbReference type="NCBI Taxonomy" id="2116684"/>
    <lineage>
        <taxon>Bacteria</taxon>
        <taxon>Bacillati</taxon>
        <taxon>Cyanobacteriota</taxon>
        <taxon>Cyanophyceae</taxon>
        <taxon>Synechococcales</taxon>
        <taxon>Prochlorococcaceae</taxon>
        <taxon>Cyanobium</taxon>
    </lineage>
</organism>
<keyword evidence="2" id="KW-1185">Reference proteome</keyword>
<protein>
    <submittedName>
        <fullName evidence="1">Uncharacterized protein</fullName>
    </submittedName>
</protein>
<name>A0A2P7MVJ0_9CYAN</name>